<comment type="caution">
    <text evidence="1">The sequence shown here is derived from an EMBL/GenBank/DDBJ whole genome shotgun (WGS) entry which is preliminary data.</text>
</comment>
<accession>A0A2T0V2A3</accession>
<proteinExistence type="predicted"/>
<evidence type="ECO:0000313" key="2">
    <source>
        <dbReference type="Proteomes" id="UP000237983"/>
    </source>
</evidence>
<evidence type="ECO:0000313" key="1">
    <source>
        <dbReference type="EMBL" id="PRY64302.1"/>
    </source>
</evidence>
<dbReference type="AlphaFoldDB" id="A0A2T0V2A3"/>
<dbReference type="EMBL" id="PVTL01000013">
    <property type="protein sequence ID" value="PRY64302.1"/>
    <property type="molecule type" value="Genomic_DNA"/>
</dbReference>
<reference evidence="1 2" key="1">
    <citation type="submission" date="2018-03" db="EMBL/GenBank/DDBJ databases">
        <title>Genomic Encyclopedia of Type Strains, Phase III (KMG-III): the genomes of soil and plant-associated and newly described type strains.</title>
        <authorList>
            <person name="Whitman W."/>
        </authorList>
    </citation>
    <scope>NUCLEOTIDE SEQUENCE [LARGE SCALE GENOMIC DNA]</scope>
    <source>
        <strain evidence="1 2">CGMCC 1.12484</strain>
    </source>
</reference>
<dbReference type="RefSeq" id="WP_106215091.1">
    <property type="nucleotide sequence ID" value="NZ_PVTL01000013.1"/>
</dbReference>
<protein>
    <submittedName>
        <fullName evidence="1">Uncharacterized protein</fullName>
    </submittedName>
</protein>
<dbReference type="Proteomes" id="UP000237983">
    <property type="component" value="Unassembled WGS sequence"/>
</dbReference>
<gene>
    <name evidence="1" type="ORF">B0I08_1139</name>
</gene>
<name>A0A2T0V2A3_9MICO</name>
<sequence length="101" mass="10759">MLTDLGQWAAARDSQPAPALRVAVITECPERAWTVVSQPTPGRADRQVLGLIQRVDDDYEVTIFGDPIRMMRAADVAEAVALVSVDASSARSARAPARGVG</sequence>
<organism evidence="1 2">
    <name type="scientific">Glaciihabitans tibetensis</name>
    <dbReference type="NCBI Taxonomy" id="1266600"/>
    <lineage>
        <taxon>Bacteria</taxon>
        <taxon>Bacillati</taxon>
        <taxon>Actinomycetota</taxon>
        <taxon>Actinomycetes</taxon>
        <taxon>Micrococcales</taxon>
        <taxon>Microbacteriaceae</taxon>
        <taxon>Glaciihabitans</taxon>
    </lineage>
</organism>
<keyword evidence="2" id="KW-1185">Reference proteome</keyword>
<dbReference type="OrthoDB" id="5120633at2"/>